<dbReference type="PANTHER" id="PTHR42085:SF1">
    <property type="entry name" value="F-BOX DOMAIN-CONTAINING PROTEIN"/>
    <property type="match status" value="1"/>
</dbReference>
<evidence type="ECO:0000313" key="3">
    <source>
        <dbReference type="Proteomes" id="UP000276864"/>
    </source>
</evidence>
<proteinExistence type="predicted"/>
<comment type="caution">
    <text evidence="2">The sequence shown here is derived from an EMBL/GenBank/DDBJ whole genome shotgun (WGS) entry which is preliminary data.</text>
</comment>
<dbReference type="VEuPathDB" id="FungiDB:BTJ68_04721"/>
<evidence type="ECO:0000256" key="1">
    <source>
        <dbReference type="SAM" id="MobiDB-lite"/>
    </source>
</evidence>
<organism evidence="2 3">
    <name type="scientific">Hortaea werneckii</name>
    <name type="common">Black yeast</name>
    <name type="synonym">Cladosporium werneckii</name>
    <dbReference type="NCBI Taxonomy" id="91943"/>
    <lineage>
        <taxon>Eukaryota</taxon>
        <taxon>Fungi</taxon>
        <taxon>Dikarya</taxon>
        <taxon>Ascomycota</taxon>
        <taxon>Pezizomycotina</taxon>
        <taxon>Dothideomycetes</taxon>
        <taxon>Dothideomycetidae</taxon>
        <taxon>Mycosphaerellales</taxon>
        <taxon>Teratosphaeriaceae</taxon>
        <taxon>Hortaea</taxon>
    </lineage>
</organism>
<name>A0A3M7AW52_HORWE</name>
<feature type="compositionally biased region" description="Basic and acidic residues" evidence="1">
    <location>
        <begin position="12"/>
        <end position="21"/>
    </location>
</feature>
<evidence type="ECO:0008006" key="4">
    <source>
        <dbReference type="Google" id="ProtNLM"/>
    </source>
</evidence>
<dbReference type="InterPro" id="IPR038883">
    <property type="entry name" value="AN11006-like"/>
</dbReference>
<sequence>MGDDLATPGQSDLRDDAKGGENDPPFLKLPAELRTIIYRYAAVNSTSVQLYLGDVNRSRSKSEFRDPDRRALIINMKPHPHPLALTCRTFYREVRPIYCVENTFCLSNLTTTEKLHVDYIKQYRKMMGPFAKKVKKVSVDYRFHVGVEVQTTFGSIAEKFEQIWVKLNVLLHGANLEMDSDEDGVLRIETRMGNFANLCLCGLFHLAKNHSAQASDTKLLDFLEAMFKVASGHHCRDIFKECTKCGGKRRFKRSPWLRTDRKTVW</sequence>
<reference evidence="2 3" key="1">
    <citation type="journal article" date="2018" name="BMC Genomics">
        <title>Genomic evidence for intraspecific hybridization in a clonal and extremely halotolerant yeast.</title>
        <authorList>
            <person name="Gostincar C."/>
            <person name="Stajich J.E."/>
            <person name="Zupancic J."/>
            <person name="Zalar P."/>
            <person name="Gunde-Cimerman N."/>
        </authorList>
    </citation>
    <scope>NUCLEOTIDE SEQUENCE [LARGE SCALE GENOMIC DNA]</scope>
    <source>
        <strain evidence="2 3">EXF-6651</strain>
    </source>
</reference>
<accession>A0A3M7AW52</accession>
<dbReference type="PANTHER" id="PTHR42085">
    <property type="entry name" value="F-BOX DOMAIN-CONTAINING PROTEIN"/>
    <property type="match status" value="1"/>
</dbReference>
<dbReference type="AlphaFoldDB" id="A0A3M7AW52"/>
<dbReference type="Proteomes" id="UP000276864">
    <property type="component" value="Unassembled WGS sequence"/>
</dbReference>
<evidence type="ECO:0000313" key="2">
    <source>
        <dbReference type="EMBL" id="RMY31699.1"/>
    </source>
</evidence>
<feature type="region of interest" description="Disordered" evidence="1">
    <location>
        <begin position="1"/>
        <end position="25"/>
    </location>
</feature>
<gene>
    <name evidence="2" type="ORF">D0866_07119</name>
</gene>
<protein>
    <recommendedName>
        <fullName evidence="4">F-box domain-containing protein</fullName>
    </recommendedName>
</protein>
<dbReference type="EMBL" id="QWIM01000707">
    <property type="protein sequence ID" value="RMY31699.1"/>
    <property type="molecule type" value="Genomic_DNA"/>
</dbReference>